<dbReference type="GO" id="GO:0016740">
    <property type="term" value="F:transferase activity"/>
    <property type="evidence" value="ECO:0007669"/>
    <property type="project" value="UniProtKB-KW"/>
</dbReference>
<dbReference type="PANTHER" id="PTHR23416">
    <property type="entry name" value="SIALIC ACID SYNTHASE-RELATED"/>
    <property type="match status" value="1"/>
</dbReference>
<protein>
    <submittedName>
        <fullName evidence="3">Acetyltransferase</fullName>
    </submittedName>
</protein>
<gene>
    <name evidence="3" type="ORF">C9I89_08475</name>
</gene>
<dbReference type="Gene3D" id="2.160.10.10">
    <property type="entry name" value="Hexapeptide repeat proteins"/>
    <property type="match status" value="1"/>
</dbReference>
<dbReference type="CDD" id="cd04647">
    <property type="entry name" value="LbH_MAT_like"/>
    <property type="match status" value="1"/>
</dbReference>
<dbReference type="SUPFAM" id="SSF51161">
    <property type="entry name" value="Trimeric LpxA-like enzymes"/>
    <property type="match status" value="1"/>
</dbReference>
<keyword evidence="1 3" id="KW-0808">Transferase</keyword>
<keyword evidence="2" id="KW-0677">Repeat</keyword>
<dbReference type="OrthoDB" id="9815592at2"/>
<sequence>MKSLSVAKAKRWLKTSDHPLAQVGIQLYFKIRFFELPAPQLLVKPLYYLYRIGQGVLTNATRIVLWTPLFKSQLSSDKGQLYLYGGLPYCAGTLEIHLGNQVRICGKTTFTGRVSSPKTPQLIIGNNVDIGWMTTVAVGRRIEIGDNVRIAGRTLLAGYPGHPLNCADRAAGCPETEQQVGDIILERDVWLATGVIVTAGVCIGEGTVVAAGSVVTKDLPAYVIAAGVPARVVRSIER</sequence>
<dbReference type="Proteomes" id="UP000240904">
    <property type="component" value="Unassembled WGS sequence"/>
</dbReference>
<evidence type="ECO:0000313" key="3">
    <source>
        <dbReference type="EMBL" id="PSW05756.1"/>
    </source>
</evidence>
<evidence type="ECO:0000256" key="1">
    <source>
        <dbReference type="ARBA" id="ARBA00022679"/>
    </source>
</evidence>
<evidence type="ECO:0000313" key="4">
    <source>
        <dbReference type="Proteomes" id="UP000240904"/>
    </source>
</evidence>
<reference evidence="3 4" key="1">
    <citation type="submission" date="2018-03" db="EMBL/GenBank/DDBJ databases">
        <title>Whole genome sequencing of Histamine producing bacteria.</title>
        <authorList>
            <person name="Butler K."/>
        </authorList>
    </citation>
    <scope>NUCLEOTIDE SEQUENCE [LARGE SCALE GENOMIC DNA]</scope>
    <source>
        <strain evidence="3 4">DSM 16190</strain>
    </source>
</reference>
<dbReference type="AlphaFoldDB" id="A0A2T3N0T7"/>
<comment type="caution">
    <text evidence="3">The sequence shown here is derived from an EMBL/GenBank/DDBJ whole genome shotgun (WGS) entry which is preliminary data.</text>
</comment>
<dbReference type="InterPro" id="IPR011004">
    <property type="entry name" value="Trimer_LpxA-like_sf"/>
</dbReference>
<dbReference type="InterPro" id="IPR051159">
    <property type="entry name" value="Hexapeptide_acetyltransf"/>
</dbReference>
<evidence type="ECO:0000256" key="2">
    <source>
        <dbReference type="ARBA" id="ARBA00022737"/>
    </source>
</evidence>
<name>A0A2T3N0T7_9GAMM</name>
<dbReference type="RefSeq" id="WP_107282908.1">
    <property type="nucleotide sequence ID" value="NZ_PYMC01000004.1"/>
</dbReference>
<accession>A0A2T3N0T7</accession>
<dbReference type="InterPro" id="IPR018357">
    <property type="entry name" value="Hexapep_transf_CS"/>
</dbReference>
<organism evidence="3 4">
    <name type="scientific">Photobacterium lipolyticum</name>
    <dbReference type="NCBI Taxonomy" id="266810"/>
    <lineage>
        <taxon>Bacteria</taxon>
        <taxon>Pseudomonadati</taxon>
        <taxon>Pseudomonadota</taxon>
        <taxon>Gammaproteobacteria</taxon>
        <taxon>Vibrionales</taxon>
        <taxon>Vibrionaceae</taxon>
        <taxon>Photobacterium</taxon>
    </lineage>
</organism>
<dbReference type="PROSITE" id="PS00101">
    <property type="entry name" value="HEXAPEP_TRANSFERASES"/>
    <property type="match status" value="1"/>
</dbReference>
<keyword evidence="4" id="KW-1185">Reference proteome</keyword>
<proteinExistence type="predicted"/>
<dbReference type="EMBL" id="PYMC01000004">
    <property type="protein sequence ID" value="PSW05756.1"/>
    <property type="molecule type" value="Genomic_DNA"/>
</dbReference>